<dbReference type="PROSITE" id="PS50164">
    <property type="entry name" value="GIY_YIG"/>
    <property type="match status" value="1"/>
</dbReference>
<dbReference type="KEGG" id="chyd:H4K34_03725"/>
<name>A0A7H0VGW5_9FLAO</name>
<dbReference type="InterPro" id="IPR006054">
    <property type="entry name" value="DnaQ"/>
</dbReference>
<comment type="subunit">
    <text evidence="2">DNA polymerase III contains a core (composed of alpha, epsilon and theta chains) that associates with a tau subunit. This core dimerizes to form the POLIII' complex. PolIII' associates with the gamma complex (composed of gamma, delta, delta', psi and chi chains) and with the beta chain to form the complete DNA polymerase III complex.</text>
</comment>
<dbReference type="Gene3D" id="3.40.1440.10">
    <property type="entry name" value="GIY-YIG endonuclease"/>
    <property type="match status" value="1"/>
</dbReference>
<dbReference type="Proteomes" id="UP000516305">
    <property type="component" value="Chromosome"/>
</dbReference>
<dbReference type="GO" id="GO:0005829">
    <property type="term" value="C:cytosol"/>
    <property type="evidence" value="ECO:0007669"/>
    <property type="project" value="TreeGrafter"/>
</dbReference>
<dbReference type="PANTHER" id="PTHR30231:SF41">
    <property type="entry name" value="DNA POLYMERASE III SUBUNIT EPSILON"/>
    <property type="match status" value="1"/>
</dbReference>
<dbReference type="RefSeq" id="WP_210759490.1">
    <property type="nucleotide sequence ID" value="NZ_CP060139.1"/>
</dbReference>
<dbReference type="Gene3D" id="3.30.420.10">
    <property type="entry name" value="Ribonuclease H-like superfamily/Ribonuclease H"/>
    <property type="match status" value="1"/>
</dbReference>
<evidence type="ECO:0000256" key="2">
    <source>
        <dbReference type="ARBA" id="ARBA00026073"/>
    </source>
</evidence>
<evidence type="ECO:0000313" key="4">
    <source>
        <dbReference type="EMBL" id="QNR24963.1"/>
    </source>
</evidence>
<dbReference type="InterPro" id="IPR035901">
    <property type="entry name" value="GIY-YIG_endonuc_sf"/>
</dbReference>
<keyword evidence="5" id="KW-1185">Reference proteome</keyword>
<dbReference type="InterPro" id="IPR013520">
    <property type="entry name" value="Ribonucl_H"/>
</dbReference>
<dbReference type="NCBIfam" id="TIGR00573">
    <property type="entry name" value="dnaq"/>
    <property type="match status" value="1"/>
</dbReference>
<protein>
    <recommendedName>
        <fullName evidence="3">GIY-YIG domain-containing protein</fullName>
    </recommendedName>
</protein>
<accession>A0A7H0VGW5</accession>
<feature type="domain" description="GIY-YIG" evidence="3">
    <location>
        <begin position="195"/>
        <end position="271"/>
    </location>
</feature>
<evidence type="ECO:0000259" key="3">
    <source>
        <dbReference type="PROSITE" id="PS50164"/>
    </source>
</evidence>
<dbReference type="FunFam" id="3.30.420.10:FF:000045">
    <property type="entry name" value="3'-5' exonuclease DinG"/>
    <property type="match status" value="1"/>
</dbReference>
<evidence type="ECO:0000313" key="5">
    <source>
        <dbReference type="Proteomes" id="UP000516305"/>
    </source>
</evidence>
<evidence type="ECO:0000256" key="1">
    <source>
        <dbReference type="ARBA" id="ARBA00025483"/>
    </source>
</evidence>
<dbReference type="EMBL" id="CP060139">
    <property type="protein sequence ID" value="QNR24963.1"/>
    <property type="molecule type" value="Genomic_DNA"/>
</dbReference>
<dbReference type="Pfam" id="PF00929">
    <property type="entry name" value="RNase_T"/>
    <property type="match status" value="1"/>
</dbReference>
<comment type="function">
    <text evidence="1">DNA polymerase III is a complex, multichain enzyme responsible for most of the replicative synthesis in bacteria. The epsilon subunit contain the editing function and is a proofreading 3'-5' exonuclease.</text>
</comment>
<dbReference type="GO" id="GO:0008408">
    <property type="term" value="F:3'-5' exonuclease activity"/>
    <property type="evidence" value="ECO:0007669"/>
    <property type="project" value="TreeGrafter"/>
</dbReference>
<organism evidence="4 5">
    <name type="scientific">Croceimicrobium hydrocarbonivorans</name>
    <dbReference type="NCBI Taxonomy" id="2761580"/>
    <lineage>
        <taxon>Bacteria</taxon>
        <taxon>Pseudomonadati</taxon>
        <taxon>Bacteroidota</taxon>
        <taxon>Flavobacteriia</taxon>
        <taxon>Flavobacteriales</taxon>
        <taxon>Owenweeksiaceae</taxon>
        <taxon>Croceimicrobium</taxon>
    </lineage>
</organism>
<dbReference type="SMART" id="SM00479">
    <property type="entry name" value="EXOIII"/>
    <property type="match status" value="1"/>
</dbReference>
<dbReference type="GO" id="GO:0045004">
    <property type="term" value="P:DNA replication proofreading"/>
    <property type="evidence" value="ECO:0007669"/>
    <property type="project" value="TreeGrafter"/>
</dbReference>
<gene>
    <name evidence="4" type="ORF">H4K34_03725</name>
</gene>
<dbReference type="GO" id="GO:0003677">
    <property type="term" value="F:DNA binding"/>
    <property type="evidence" value="ECO:0007669"/>
    <property type="project" value="InterPro"/>
</dbReference>
<reference evidence="4 5" key="1">
    <citation type="submission" date="2020-08" db="EMBL/GenBank/DDBJ databases">
        <title>Croceimicrobium hydrocarbonivorans gen. nov., sp. nov., a novel marine bacterium isolated from a bacterial consortium that degrades polyethylene terephthalate.</title>
        <authorList>
            <person name="Liu R."/>
        </authorList>
    </citation>
    <scope>NUCLEOTIDE SEQUENCE [LARGE SCALE GENOMIC DNA]</scope>
    <source>
        <strain evidence="4 5">A20-9</strain>
    </source>
</reference>
<dbReference type="PANTHER" id="PTHR30231">
    <property type="entry name" value="DNA POLYMERASE III SUBUNIT EPSILON"/>
    <property type="match status" value="1"/>
</dbReference>
<sequence>MYCVVDIESSGGPFGKESMIEIAAFRYDGEEIVDQLISLVHPHRKVQPYVQKITGITDKMLLRAPRFHEIAKRLIDITQDAVIVGHNVEFDYRMIRQEFDRLGYQFERSTLDTISLAESLIPGLKSYGLDSLCEELGLTRPAKHRAEHDARATLELFEILRDKDQSKGINSFEQSILEGDYHKDKIRDLLRSVKHNRGIYYLHDRHGKLIYLGASDNIKAAINRLFIGDSERIVALKDQTHSLKVEPTGNWLIARIKKQEELNLSHPPFNRIQASNLQVGIFVDKRQNPPALSVNDLAKTGKKKPVLKASNLQAANRALRMYQRGLKGRNGKDPLPFLMDMPEKALVQAKGRQSAERSVFVIEEGQLKGYLFYKLNDKLKSWERVHHLMTPISNEPSYMEFLKLGILSGEFTLMSLPAEAE</sequence>
<dbReference type="SUPFAM" id="SSF53098">
    <property type="entry name" value="Ribonuclease H-like"/>
    <property type="match status" value="1"/>
</dbReference>
<dbReference type="InterPro" id="IPR012337">
    <property type="entry name" value="RNaseH-like_sf"/>
</dbReference>
<dbReference type="GO" id="GO:0003887">
    <property type="term" value="F:DNA-directed DNA polymerase activity"/>
    <property type="evidence" value="ECO:0007669"/>
    <property type="project" value="InterPro"/>
</dbReference>
<proteinExistence type="predicted"/>
<dbReference type="AlphaFoldDB" id="A0A7H0VGW5"/>
<dbReference type="InterPro" id="IPR036397">
    <property type="entry name" value="RNaseH_sf"/>
</dbReference>
<dbReference type="CDD" id="cd06127">
    <property type="entry name" value="DEDDh"/>
    <property type="match status" value="1"/>
</dbReference>
<dbReference type="InterPro" id="IPR000305">
    <property type="entry name" value="GIY-YIG_endonuc"/>
</dbReference>